<feature type="domain" description="Shikimate dehydrogenase substrate binding N-terminal" evidence="2">
    <location>
        <begin position="509"/>
        <end position="591"/>
    </location>
</feature>
<dbReference type="SUPFAM" id="SSF51569">
    <property type="entry name" value="Aldolase"/>
    <property type="match status" value="1"/>
</dbReference>
<dbReference type="Pfam" id="PF08501">
    <property type="entry name" value="Shikimate_dh_N"/>
    <property type="match status" value="1"/>
</dbReference>
<organism evidence="4 5">
    <name type="scientific">Seminavis robusta</name>
    <dbReference type="NCBI Taxonomy" id="568900"/>
    <lineage>
        <taxon>Eukaryota</taxon>
        <taxon>Sar</taxon>
        <taxon>Stramenopiles</taxon>
        <taxon>Ochrophyta</taxon>
        <taxon>Bacillariophyta</taxon>
        <taxon>Bacillariophyceae</taxon>
        <taxon>Bacillariophycidae</taxon>
        <taxon>Naviculales</taxon>
        <taxon>Naviculaceae</taxon>
        <taxon>Seminavis</taxon>
    </lineage>
</organism>
<dbReference type="Gene3D" id="3.40.50.10860">
    <property type="entry name" value="Leucine Dehydrogenase, chain A, domain 1"/>
    <property type="match status" value="1"/>
</dbReference>
<dbReference type="CDD" id="cd01065">
    <property type="entry name" value="NAD_bind_Shikimate_DH"/>
    <property type="match status" value="1"/>
</dbReference>
<dbReference type="InterPro" id="IPR013708">
    <property type="entry name" value="Shikimate_DH-bd_N"/>
</dbReference>
<keyword evidence="1" id="KW-0732">Signal</keyword>
<dbReference type="InterPro" id="IPR036291">
    <property type="entry name" value="NAD(P)-bd_dom_sf"/>
</dbReference>
<evidence type="ECO:0000259" key="3">
    <source>
        <dbReference type="Pfam" id="PF18317"/>
    </source>
</evidence>
<dbReference type="SUPFAM" id="SSF53223">
    <property type="entry name" value="Aminoacid dehydrogenase-like, N-terminal domain"/>
    <property type="match status" value="1"/>
</dbReference>
<evidence type="ECO:0000256" key="1">
    <source>
        <dbReference type="SAM" id="SignalP"/>
    </source>
</evidence>
<dbReference type="GO" id="GO:0009423">
    <property type="term" value="P:chorismate biosynthetic process"/>
    <property type="evidence" value="ECO:0007669"/>
    <property type="project" value="TreeGrafter"/>
</dbReference>
<dbReference type="OrthoDB" id="197068at2759"/>
<feature type="chain" id="PRO_5040248558" evidence="1">
    <location>
        <begin position="29"/>
        <end position="800"/>
    </location>
</feature>
<sequence>MMMRLPTSTSRSALGVWWFLVLLPCSFGFLPYRNYNGSFRSYQYYASQEVSTTTTVTAATTATASESATERNMFHDYDKPILLIGSSSSGEKNELNELANGFLQEHFPSASVVVPYNGDLLLEEIHSRSFAWPNIVLVDFATLDDSAKEKDAKETVQRLYQDAGLLSIYVNVQHQASTELEDSVLVPYSDYELCIASQDDSEHIQWELTRLVARARLAPAIPGSTQPSSNTAHLTMGQHTFFLSLSFPEISQVQPYVNQMCKDVDAMEYRADLLDCRDSRFELLHGMQLLRQYCRPHLLRNPALPFSGSAILEDVMPIVYTVRTQHQAGTYPDDTANGIPKMFELLHWGLRGGVEVLDVESAWDPVATKALLDTAEQRYASQILGSHHVVGTEISTPEAVQLFQQCALDGKAHGAKVVLSIDSDDKDRMAHDAAMIATSLAKRDGKPVIPNISLILGDVGQFSRIINLPFTPVTHESLPFKAAPGQLSAKEIMTTRLLTKIIEPQNYCILGHNIAYSVSPQMQGAAFAAVRLPHVYGRADVETVQEFVESDFFQGDNFGGCSVTIPHKQAIIPYVDVMSDAAETIGSVNTLIAKYEVGDDDDESDVMKRVMYGDNTDWKGIFNPLERQIGVSSGGWALILGGGGTARAAAYAATKLGLNRVYYNRTPSKAADLAESFGGTVISSLDEEGKEDCLGALLQKEGATISDIRVVISTLPAGAEFVLPEWVLSSSKPVIFDVNYKPYHTKLLDQAEAAGCPVVRGSEMLWEQGVGQFELWTGRTAPYGVMKSVVLDNCLPTKDE</sequence>
<dbReference type="Pfam" id="PF01487">
    <property type="entry name" value="DHquinase_I"/>
    <property type="match status" value="1"/>
</dbReference>
<dbReference type="InterPro" id="IPR013785">
    <property type="entry name" value="Aldolase_TIM"/>
</dbReference>
<dbReference type="EMBL" id="CAICTM010002284">
    <property type="protein sequence ID" value="CAB9528666.1"/>
    <property type="molecule type" value="Genomic_DNA"/>
</dbReference>
<name>A0A9N8EWR7_9STRA</name>
<feature type="domain" description="SDH C-terminal" evidence="3">
    <location>
        <begin position="761"/>
        <end position="791"/>
    </location>
</feature>
<dbReference type="SUPFAM" id="SSF51735">
    <property type="entry name" value="NAD(P)-binding Rossmann-fold domains"/>
    <property type="match status" value="1"/>
</dbReference>
<evidence type="ECO:0000313" key="4">
    <source>
        <dbReference type="EMBL" id="CAB9528666.1"/>
    </source>
</evidence>
<dbReference type="InterPro" id="IPR041121">
    <property type="entry name" value="SDH_C"/>
</dbReference>
<gene>
    <name evidence="4" type="ORF">SEMRO_2286_G322020.1</name>
</gene>
<keyword evidence="5" id="KW-1185">Reference proteome</keyword>
<feature type="signal peptide" evidence="1">
    <location>
        <begin position="1"/>
        <end position="28"/>
    </location>
</feature>
<dbReference type="GO" id="GO:0003855">
    <property type="term" value="F:3-dehydroquinate dehydratase activity"/>
    <property type="evidence" value="ECO:0007669"/>
    <property type="project" value="InterPro"/>
</dbReference>
<accession>A0A9N8EWR7</accession>
<dbReference type="GO" id="GO:0004764">
    <property type="term" value="F:shikimate 3-dehydrogenase (NADP+) activity"/>
    <property type="evidence" value="ECO:0007669"/>
    <property type="project" value="InterPro"/>
</dbReference>
<dbReference type="InterPro" id="IPR022893">
    <property type="entry name" value="Shikimate_DH_fam"/>
</dbReference>
<dbReference type="PANTHER" id="PTHR21089">
    <property type="entry name" value="SHIKIMATE DEHYDROGENASE"/>
    <property type="match status" value="1"/>
</dbReference>
<evidence type="ECO:0000259" key="2">
    <source>
        <dbReference type="Pfam" id="PF08501"/>
    </source>
</evidence>
<dbReference type="Pfam" id="PF18317">
    <property type="entry name" value="SDH_C"/>
    <property type="match status" value="1"/>
</dbReference>
<dbReference type="AlphaFoldDB" id="A0A9N8EWR7"/>
<dbReference type="Gene3D" id="3.20.20.70">
    <property type="entry name" value="Aldolase class I"/>
    <property type="match status" value="1"/>
</dbReference>
<comment type="caution">
    <text evidence="4">The sequence shown here is derived from an EMBL/GenBank/DDBJ whole genome shotgun (WGS) entry which is preliminary data.</text>
</comment>
<protein>
    <submittedName>
        <fullName evidence="4">Pentafunctional AROM polypeptide</fullName>
    </submittedName>
</protein>
<dbReference type="CDD" id="cd00502">
    <property type="entry name" value="DHQase_I"/>
    <property type="match status" value="1"/>
</dbReference>
<proteinExistence type="predicted"/>
<reference evidence="4" key="1">
    <citation type="submission" date="2020-06" db="EMBL/GenBank/DDBJ databases">
        <authorList>
            <consortium name="Plant Systems Biology data submission"/>
        </authorList>
    </citation>
    <scope>NUCLEOTIDE SEQUENCE</scope>
    <source>
        <strain evidence="4">D6</strain>
    </source>
</reference>
<dbReference type="Proteomes" id="UP001153069">
    <property type="component" value="Unassembled WGS sequence"/>
</dbReference>
<dbReference type="GO" id="GO:0019632">
    <property type="term" value="P:shikimate metabolic process"/>
    <property type="evidence" value="ECO:0007669"/>
    <property type="project" value="TreeGrafter"/>
</dbReference>
<dbReference type="PANTHER" id="PTHR21089:SF1">
    <property type="entry name" value="BIFUNCTIONAL 3-DEHYDROQUINATE DEHYDRATASE_SHIKIMATE DEHYDROGENASE, CHLOROPLASTIC"/>
    <property type="match status" value="1"/>
</dbReference>
<dbReference type="InterPro" id="IPR046346">
    <property type="entry name" value="Aminoacid_DH-like_N_sf"/>
</dbReference>
<dbReference type="Gene3D" id="3.40.50.720">
    <property type="entry name" value="NAD(P)-binding Rossmann-like Domain"/>
    <property type="match status" value="1"/>
</dbReference>
<evidence type="ECO:0000313" key="5">
    <source>
        <dbReference type="Proteomes" id="UP001153069"/>
    </source>
</evidence>
<dbReference type="InterPro" id="IPR001381">
    <property type="entry name" value="DHquinase_I"/>
</dbReference>